<evidence type="ECO:0008006" key="4">
    <source>
        <dbReference type="Google" id="ProtNLM"/>
    </source>
</evidence>
<name>A0A423PLL6_9GAMM</name>
<feature type="transmembrane region" description="Helical" evidence="1">
    <location>
        <begin position="53"/>
        <end position="71"/>
    </location>
</feature>
<reference evidence="2 3" key="1">
    <citation type="submission" date="2013-10" db="EMBL/GenBank/DDBJ databases">
        <title>Salinisphaera orenii MK-B5 Genome Sequencing.</title>
        <authorList>
            <person name="Lai Q."/>
            <person name="Li C."/>
            <person name="Shao Z."/>
        </authorList>
    </citation>
    <scope>NUCLEOTIDE SEQUENCE [LARGE SCALE GENOMIC DNA]</scope>
    <source>
        <strain evidence="2 3">MK-B5</strain>
    </source>
</reference>
<dbReference type="InterPro" id="IPR025329">
    <property type="entry name" value="DUF4235"/>
</dbReference>
<dbReference type="AlphaFoldDB" id="A0A423PLL6"/>
<comment type="caution">
    <text evidence="2">The sequence shown here is derived from an EMBL/GenBank/DDBJ whole genome shotgun (WGS) entry which is preliminary data.</text>
</comment>
<proteinExistence type="predicted"/>
<organism evidence="2 3">
    <name type="scientific">Salinisphaera orenii MK-B5</name>
    <dbReference type="NCBI Taxonomy" id="856730"/>
    <lineage>
        <taxon>Bacteria</taxon>
        <taxon>Pseudomonadati</taxon>
        <taxon>Pseudomonadota</taxon>
        <taxon>Gammaproteobacteria</taxon>
        <taxon>Salinisphaerales</taxon>
        <taxon>Salinisphaeraceae</taxon>
        <taxon>Salinisphaera</taxon>
    </lineage>
</organism>
<keyword evidence="3" id="KW-1185">Reference proteome</keyword>
<keyword evidence="1" id="KW-0472">Membrane</keyword>
<evidence type="ECO:0000313" key="2">
    <source>
        <dbReference type="EMBL" id="ROO26505.1"/>
    </source>
</evidence>
<dbReference type="Pfam" id="PF14019">
    <property type="entry name" value="DUF4235"/>
    <property type="match status" value="1"/>
</dbReference>
<evidence type="ECO:0000313" key="3">
    <source>
        <dbReference type="Proteomes" id="UP000283993"/>
    </source>
</evidence>
<protein>
    <recommendedName>
        <fullName evidence="4">DUF4235 domain-containing protein</fullName>
    </recommendedName>
</protein>
<gene>
    <name evidence="2" type="ORF">SAOR_10310</name>
</gene>
<dbReference type="RefSeq" id="WP_123631350.1">
    <property type="nucleotide sequence ID" value="NZ_AYKH01000020.1"/>
</dbReference>
<dbReference type="Proteomes" id="UP000283993">
    <property type="component" value="Unassembled WGS sequence"/>
</dbReference>
<evidence type="ECO:0000256" key="1">
    <source>
        <dbReference type="SAM" id="Phobius"/>
    </source>
</evidence>
<accession>A0A423PLL6</accession>
<sequence>MDRERILWAALAAGATIGAGMAARQGAAAVWRRTRDEEPPQDVADRRNSWQGLLAWAAVSGFCVAFARVVGQGAVSGAWRKAIGRQPPA</sequence>
<dbReference type="EMBL" id="AYKH01000020">
    <property type="protein sequence ID" value="ROO26505.1"/>
    <property type="molecule type" value="Genomic_DNA"/>
</dbReference>
<keyword evidence="1" id="KW-0812">Transmembrane</keyword>
<keyword evidence="1" id="KW-1133">Transmembrane helix</keyword>